<feature type="transmembrane region" description="Helical" evidence="1">
    <location>
        <begin position="114"/>
        <end position="134"/>
    </location>
</feature>
<accession>A0AAP2Z9H8</accession>
<gene>
    <name evidence="3" type="ORF">OB919_10750</name>
</gene>
<dbReference type="EMBL" id="JAOPJZ010000007">
    <property type="protein sequence ID" value="MCU4752460.1"/>
    <property type="molecule type" value="Genomic_DNA"/>
</dbReference>
<protein>
    <recommendedName>
        <fullName evidence="2">DUF7344 domain-containing protein</fullName>
    </recommendedName>
</protein>
<feature type="domain" description="DUF7344" evidence="2">
    <location>
        <begin position="4"/>
        <end position="62"/>
    </location>
</feature>
<dbReference type="Proteomes" id="UP001321047">
    <property type="component" value="Unassembled WGS sequence"/>
</dbReference>
<comment type="caution">
    <text evidence="3">The sequence shown here is derived from an EMBL/GenBank/DDBJ whole genome shotgun (WGS) entry which is preliminary data.</text>
</comment>
<evidence type="ECO:0000313" key="4">
    <source>
        <dbReference type="Proteomes" id="UP001321047"/>
    </source>
</evidence>
<keyword evidence="1" id="KW-0472">Membrane</keyword>
<proteinExistence type="predicted"/>
<name>A0AAP2Z9H8_9EURY</name>
<reference evidence="3 4" key="1">
    <citation type="submission" date="2022-09" db="EMBL/GenBank/DDBJ databases">
        <title>Enrichment on poylsaccharides allowed isolation of novel metabolic and taxonomic groups of Haloarchaea.</title>
        <authorList>
            <person name="Sorokin D.Y."/>
            <person name="Elcheninov A.G."/>
            <person name="Khizhniak T.V."/>
            <person name="Kolganova T.V."/>
            <person name="Kublanov I.V."/>
        </authorList>
    </citation>
    <scope>NUCLEOTIDE SEQUENCE [LARGE SCALE GENOMIC DNA]</scope>
    <source>
        <strain evidence="3 4">AArc-curdl1</strain>
    </source>
</reference>
<evidence type="ECO:0000259" key="2">
    <source>
        <dbReference type="Pfam" id="PF24035"/>
    </source>
</evidence>
<keyword evidence="4" id="KW-1185">Reference proteome</keyword>
<dbReference type="InterPro" id="IPR055768">
    <property type="entry name" value="DUF7344"/>
</dbReference>
<feature type="transmembrane region" description="Helical" evidence="1">
    <location>
        <begin position="89"/>
        <end position="108"/>
    </location>
</feature>
<keyword evidence="1" id="KW-1133">Transmembrane helix</keyword>
<evidence type="ECO:0000313" key="3">
    <source>
        <dbReference type="EMBL" id="MCU4752460.1"/>
    </source>
</evidence>
<organism evidence="3 4">
    <name type="scientific">Natronosalvus hydrolyticus</name>
    <dbReference type="NCBI Taxonomy" id="2979988"/>
    <lineage>
        <taxon>Archaea</taxon>
        <taxon>Methanobacteriati</taxon>
        <taxon>Methanobacteriota</taxon>
        <taxon>Stenosarchaea group</taxon>
        <taxon>Halobacteria</taxon>
        <taxon>Halobacteriales</taxon>
        <taxon>Natrialbaceae</taxon>
        <taxon>Natronosalvus</taxon>
    </lineage>
</organism>
<evidence type="ECO:0000256" key="1">
    <source>
        <dbReference type="SAM" id="Phobius"/>
    </source>
</evidence>
<dbReference type="Pfam" id="PF24035">
    <property type="entry name" value="DUF7344"/>
    <property type="match status" value="1"/>
</dbReference>
<dbReference type="AlphaFoldDB" id="A0AAP2Z9H8"/>
<keyword evidence="1" id="KW-0812">Transmembrane</keyword>
<sequence length="151" mass="17437">MDKEIVELRDVVDYVTDQETSDSPEESNYSNRKSVYTALRQTHLPKLDDLDIIEYDKARGEMRLTPRAEQVRMYLEYVPENDIPWHVHYLGLTALSGLLVLTTHLGLYPFSIGWGTLTGILVLMFGVSSIVHTYQSRRSRLRDMDFAPLTE</sequence>